<organism evidence="3 4">
    <name type="scientific">Paludibacterium denitrificans</name>
    <dbReference type="NCBI Taxonomy" id="2675226"/>
    <lineage>
        <taxon>Bacteria</taxon>
        <taxon>Pseudomonadati</taxon>
        <taxon>Pseudomonadota</taxon>
        <taxon>Betaproteobacteria</taxon>
        <taxon>Neisseriales</taxon>
        <taxon>Chromobacteriaceae</taxon>
        <taxon>Paludibacterium</taxon>
    </lineage>
</organism>
<name>A0A844GEA9_9NEIS</name>
<evidence type="ECO:0000259" key="2">
    <source>
        <dbReference type="Pfam" id="PF22137"/>
    </source>
</evidence>
<evidence type="ECO:0000313" key="4">
    <source>
        <dbReference type="Proteomes" id="UP000446658"/>
    </source>
</evidence>
<reference evidence="3 4" key="1">
    <citation type="submission" date="2019-11" db="EMBL/GenBank/DDBJ databases">
        <title>Draft genome sequence of Paludibacterium sp. dN18-1.</title>
        <authorList>
            <person name="Im W.-T."/>
        </authorList>
    </citation>
    <scope>NUCLEOTIDE SEQUENCE [LARGE SCALE GENOMIC DNA]</scope>
    <source>
        <strain evidence="4">dN 18-1</strain>
    </source>
</reference>
<evidence type="ECO:0000313" key="3">
    <source>
        <dbReference type="EMBL" id="MTD33074.1"/>
    </source>
</evidence>
<evidence type="ECO:0000256" key="1">
    <source>
        <dbReference type="SAM" id="MobiDB-lite"/>
    </source>
</evidence>
<dbReference type="Pfam" id="PF22137">
    <property type="entry name" value="T6SS_Tle1-like_C"/>
    <property type="match status" value="1"/>
</dbReference>
<dbReference type="EMBL" id="WLYX01000001">
    <property type="protein sequence ID" value="MTD33074.1"/>
    <property type="molecule type" value="Genomic_DNA"/>
</dbReference>
<keyword evidence="4" id="KW-1185">Reference proteome</keyword>
<dbReference type="RefSeq" id="WP_230369795.1">
    <property type="nucleotide sequence ID" value="NZ_WLYX01000001.1"/>
</dbReference>
<gene>
    <name evidence="3" type="ORF">GKE73_07445</name>
</gene>
<feature type="domain" description="T6SS Phospholipase effector Tle1-like C-terminal" evidence="2">
    <location>
        <begin position="66"/>
        <end position="145"/>
    </location>
</feature>
<dbReference type="InterPro" id="IPR054388">
    <property type="entry name" value="Tle1-like_C"/>
</dbReference>
<protein>
    <recommendedName>
        <fullName evidence="2">T6SS Phospholipase effector Tle1-like C-terminal domain-containing protein</fullName>
    </recommendedName>
</protein>
<comment type="caution">
    <text evidence="3">The sequence shown here is derived from an EMBL/GenBank/DDBJ whole genome shotgun (WGS) entry which is preliminary data.</text>
</comment>
<proteinExistence type="predicted"/>
<feature type="region of interest" description="Disordered" evidence="1">
    <location>
        <begin position="130"/>
        <end position="152"/>
    </location>
</feature>
<accession>A0A844GEA9</accession>
<dbReference type="Proteomes" id="UP000446658">
    <property type="component" value="Unassembled WGS sequence"/>
</dbReference>
<dbReference type="AlphaFoldDB" id="A0A844GEA9"/>
<sequence length="152" mass="17396">MLLSQIPLNHMYRLAFNAGAPLKINSASFDIGSKAEKDKLQMLQEHEPWRFFDKNVTDLFKVGPDLATRFNAWRHASRSGSSLIEIMKSQTAQINAWRIERYAGGLHGHGGQDQENTDYFKYAEAERETPDWAIKQEEQAGKRKEGTDRLAK</sequence>